<protein>
    <submittedName>
        <fullName evidence="1">Uncharacterized protein</fullName>
    </submittedName>
</protein>
<evidence type="ECO:0000313" key="2">
    <source>
        <dbReference type="Proteomes" id="UP000002624"/>
    </source>
</evidence>
<dbReference type="HOGENOM" id="CLU_1677344_0_0_1"/>
<reference evidence="2" key="1">
    <citation type="submission" date="2009-05" db="EMBL/GenBank/DDBJ databases">
        <title>The genome sequence of Ajellomyces capsulatus strain H143.</title>
        <authorList>
            <person name="Champion M."/>
            <person name="Cuomo C.A."/>
            <person name="Ma L.-J."/>
            <person name="Henn M.R."/>
            <person name="Sil A."/>
            <person name="Goldman B."/>
            <person name="Young S.K."/>
            <person name="Kodira C.D."/>
            <person name="Zeng Q."/>
            <person name="Koehrsen M."/>
            <person name="Alvarado L."/>
            <person name="Berlin A.M."/>
            <person name="Borenstein D."/>
            <person name="Chen Z."/>
            <person name="Engels R."/>
            <person name="Freedman E."/>
            <person name="Gellesch M."/>
            <person name="Goldberg J."/>
            <person name="Griggs A."/>
            <person name="Gujja S."/>
            <person name="Heiman D.I."/>
            <person name="Hepburn T.A."/>
            <person name="Howarth C."/>
            <person name="Jen D."/>
            <person name="Larson L."/>
            <person name="Lewis B."/>
            <person name="Mehta T."/>
            <person name="Park D."/>
            <person name="Pearson M."/>
            <person name="Roberts A."/>
            <person name="Saif S."/>
            <person name="Shea T.D."/>
            <person name="Shenoy N."/>
            <person name="Sisk P."/>
            <person name="Stolte C."/>
            <person name="Sykes S."/>
            <person name="Walk T."/>
            <person name="White J."/>
            <person name="Yandava C."/>
            <person name="Klein B."/>
            <person name="McEwen J.G."/>
            <person name="Puccia R."/>
            <person name="Goldman G.H."/>
            <person name="Felipe M.S."/>
            <person name="Nino-Vega G."/>
            <person name="San-Blas G."/>
            <person name="Taylor J.W."/>
            <person name="Mendoza L."/>
            <person name="Galagan J.E."/>
            <person name="Nusbaum C."/>
            <person name="Birren B.W."/>
        </authorList>
    </citation>
    <scope>NUCLEOTIDE SEQUENCE [LARGE SCALE GENOMIC DNA]</scope>
    <source>
        <strain evidence="2">H143</strain>
    </source>
</reference>
<dbReference type="AlphaFoldDB" id="C6HB37"/>
<organism evidence="1 2">
    <name type="scientific">Ajellomyces capsulatus (strain H143)</name>
    <name type="common">Darling's disease fungus</name>
    <name type="synonym">Histoplasma capsulatum</name>
    <dbReference type="NCBI Taxonomy" id="544712"/>
    <lineage>
        <taxon>Eukaryota</taxon>
        <taxon>Fungi</taxon>
        <taxon>Dikarya</taxon>
        <taxon>Ascomycota</taxon>
        <taxon>Pezizomycotina</taxon>
        <taxon>Eurotiomycetes</taxon>
        <taxon>Eurotiomycetidae</taxon>
        <taxon>Onygenales</taxon>
        <taxon>Ajellomycetaceae</taxon>
        <taxon>Histoplasma</taxon>
    </lineage>
</organism>
<name>C6HB37_AJECH</name>
<sequence>MPNLHSFLETNSHYLVITVGLGKVYSLRKDTTQKLPLYVVDIPTTNNYYSTSATPANATCMTLRYSMREIKPETQIWTPWLSQIERPFDTRCGVPGGLERLWFGTIRARRKGEGRGGLVPGSIGVSKVVTQPGHFYHSPARAIELIMYGFLKKNALG</sequence>
<proteinExistence type="predicted"/>
<dbReference type="VEuPathDB" id="FungiDB:HCDG_03919"/>
<accession>C6HB37</accession>
<dbReference type="Proteomes" id="UP000002624">
    <property type="component" value="Unassembled WGS sequence"/>
</dbReference>
<dbReference type="EMBL" id="GG692422">
    <property type="protein sequence ID" value="EER42460.1"/>
    <property type="molecule type" value="Genomic_DNA"/>
</dbReference>
<gene>
    <name evidence="1" type="ORF">HCDG_03919</name>
</gene>
<evidence type="ECO:0000313" key="1">
    <source>
        <dbReference type="EMBL" id="EER42460.1"/>
    </source>
</evidence>